<keyword evidence="2" id="KW-1185">Reference proteome</keyword>
<protein>
    <submittedName>
        <fullName evidence="1">Uncharacterized protein</fullName>
    </submittedName>
</protein>
<proteinExistence type="predicted"/>
<dbReference type="Proteomes" id="UP000280271">
    <property type="component" value="Unassembled WGS sequence"/>
</dbReference>
<reference evidence="1 2" key="1">
    <citation type="submission" date="2018-09" db="EMBL/GenBank/DDBJ databases">
        <title>The draft genome of Acinetobacter sp. strains.</title>
        <authorList>
            <person name="Qin J."/>
            <person name="Feng Y."/>
            <person name="Zong Z."/>
        </authorList>
    </citation>
    <scope>NUCLEOTIDE SEQUENCE [LARGE SCALE GENOMIC DNA]</scope>
    <source>
        <strain evidence="1 2">WCHAc060005</strain>
    </source>
</reference>
<dbReference type="RefSeq" id="WP_121524012.1">
    <property type="nucleotide sequence ID" value="NZ_RCHC01000050.1"/>
</dbReference>
<organism evidence="1 2">
    <name type="scientific">Acinetobacter chengduensis</name>
    <dbReference type="NCBI Taxonomy" id="2420890"/>
    <lineage>
        <taxon>Bacteria</taxon>
        <taxon>Pseudomonadati</taxon>
        <taxon>Pseudomonadota</taxon>
        <taxon>Gammaproteobacteria</taxon>
        <taxon>Moraxellales</taxon>
        <taxon>Moraxellaceae</taxon>
        <taxon>Acinetobacter</taxon>
    </lineage>
</organism>
<accession>A0ABX9TRL4</accession>
<evidence type="ECO:0000313" key="2">
    <source>
        <dbReference type="Proteomes" id="UP000280271"/>
    </source>
</evidence>
<dbReference type="EMBL" id="RCHC01000050">
    <property type="protein sequence ID" value="RLL16608.1"/>
    <property type="molecule type" value="Genomic_DNA"/>
</dbReference>
<sequence length="79" mass="8881">MFELSVIDISESKPKSLYARKFKTHPRIGEWVDIEIDGESNMFEVVKVAHSTNGGDSDLYVKLLGLTYQVVGDLCCKND</sequence>
<evidence type="ECO:0000313" key="1">
    <source>
        <dbReference type="EMBL" id="RLL16608.1"/>
    </source>
</evidence>
<name>A0ABX9TRL4_9GAMM</name>
<gene>
    <name evidence="1" type="ORF">D9K81_18020</name>
</gene>
<comment type="caution">
    <text evidence="1">The sequence shown here is derived from an EMBL/GenBank/DDBJ whole genome shotgun (WGS) entry which is preliminary data.</text>
</comment>